<dbReference type="AlphaFoldDB" id="A0AA88KRR6"/>
<name>A0AA88KRR6_NAELO</name>
<evidence type="ECO:0000313" key="2">
    <source>
        <dbReference type="EMBL" id="KAG2393531.1"/>
    </source>
</evidence>
<feature type="compositionally biased region" description="Low complexity" evidence="1">
    <location>
        <begin position="10"/>
        <end position="20"/>
    </location>
</feature>
<dbReference type="EMBL" id="PYSW02000002">
    <property type="protein sequence ID" value="KAG2393531.1"/>
    <property type="molecule type" value="Genomic_DNA"/>
</dbReference>
<proteinExistence type="predicted"/>
<dbReference type="SUPFAM" id="SSF50985">
    <property type="entry name" value="RCC1/BLIP-II"/>
    <property type="match status" value="1"/>
</dbReference>
<dbReference type="Gene3D" id="2.130.10.30">
    <property type="entry name" value="Regulator of chromosome condensation 1/beta-lactamase-inhibitor protein II"/>
    <property type="match status" value="1"/>
</dbReference>
<accession>A0AA88KRR6</accession>
<organism evidence="2 3">
    <name type="scientific">Naegleria lovaniensis</name>
    <name type="common">Amoeba</name>
    <dbReference type="NCBI Taxonomy" id="51637"/>
    <lineage>
        <taxon>Eukaryota</taxon>
        <taxon>Discoba</taxon>
        <taxon>Heterolobosea</taxon>
        <taxon>Tetramitia</taxon>
        <taxon>Eutetramitia</taxon>
        <taxon>Vahlkampfiidae</taxon>
        <taxon>Naegleria</taxon>
    </lineage>
</organism>
<evidence type="ECO:0000313" key="3">
    <source>
        <dbReference type="Proteomes" id="UP000816034"/>
    </source>
</evidence>
<gene>
    <name evidence="2" type="ORF">C9374_007062</name>
</gene>
<feature type="region of interest" description="Disordered" evidence="1">
    <location>
        <begin position="1"/>
        <end position="80"/>
    </location>
</feature>
<comment type="caution">
    <text evidence="2">The sequence shown here is derived from an EMBL/GenBank/DDBJ whole genome shotgun (WGS) entry which is preliminary data.</text>
</comment>
<sequence length="544" mass="61977">MIRSREDYESSSSEIGSDESLAYSSWSEDEEEQFLTSPKENNDDDSDDDSEDSYSEISSKKLKTFHHDDTSSECSPFYSSENSNSGFYGLFKEASPKSGRLFKSNEADKEEVLVGQLEDSSSQEEPSCFYMELINPALRHSHQSKISYFSNFMLKNTDLSNNIYAIAVDGRRAFNNEKKKQIKYVFHFSQMLLVMNEEYEIFAAKIAPREILSQSPVEVSQSMKKAMLYLCADEKNRLSSLNKLGEIVAIQCTSGAIYVVTKRKVFYATISRQCPYKKDDGTSCKLLFDSCLCEVDEDDYFIDAAASCIDHLIFLTKNNIIYSTGWNSTGMLGNGTTVSHYNIVSKVRTTPHEQNDTVRMLCCGPLTSMYVTDTHVYAAGEIGLFLNPPKQSTSSVFVPLKDLPFKPSSITSINHGEICTCFLIGRNTLWIYWSMGKKQMITMPENFHQFYPSMTNVIYSLHDGKNFFYHELVFELDGNALNYHEKEWGECDERCFNNFISHQSEYVVLFHIDIIFAREMLASLYNATKLDQLTDIVVKCLPGD</sequence>
<keyword evidence="3" id="KW-1185">Reference proteome</keyword>
<dbReference type="InterPro" id="IPR009091">
    <property type="entry name" value="RCC1/BLIP-II"/>
</dbReference>
<reference evidence="2 3" key="1">
    <citation type="journal article" date="2018" name="BMC Genomics">
        <title>The genome of Naegleria lovaniensis, the basis for a comparative approach to unravel pathogenicity factors of the human pathogenic amoeba N. fowleri.</title>
        <authorList>
            <person name="Liechti N."/>
            <person name="Schurch N."/>
            <person name="Bruggmann R."/>
            <person name="Wittwer M."/>
        </authorList>
    </citation>
    <scope>NUCLEOTIDE SEQUENCE [LARGE SCALE GENOMIC DNA]</scope>
    <source>
        <strain evidence="2 3">ATCC 30569</strain>
    </source>
</reference>
<protein>
    <submittedName>
        <fullName evidence="2">Uncharacterized protein</fullName>
    </submittedName>
</protein>
<dbReference type="RefSeq" id="XP_044555425.1">
    <property type="nucleotide sequence ID" value="XM_044696992.1"/>
</dbReference>
<dbReference type="GeneID" id="68099516"/>
<evidence type="ECO:0000256" key="1">
    <source>
        <dbReference type="SAM" id="MobiDB-lite"/>
    </source>
</evidence>
<dbReference type="Proteomes" id="UP000816034">
    <property type="component" value="Unassembled WGS sequence"/>
</dbReference>
<feature type="compositionally biased region" description="Acidic residues" evidence="1">
    <location>
        <begin position="42"/>
        <end position="54"/>
    </location>
</feature>